<organism evidence="1 2">
    <name type="scientific">Zarea fungicola</name>
    <dbReference type="NCBI Taxonomy" id="93591"/>
    <lineage>
        <taxon>Eukaryota</taxon>
        <taxon>Fungi</taxon>
        <taxon>Dikarya</taxon>
        <taxon>Ascomycota</taxon>
        <taxon>Pezizomycotina</taxon>
        <taxon>Sordariomycetes</taxon>
        <taxon>Hypocreomycetidae</taxon>
        <taxon>Hypocreales</taxon>
        <taxon>Cordycipitaceae</taxon>
        <taxon>Zarea</taxon>
    </lineage>
</organism>
<evidence type="ECO:0000313" key="1">
    <source>
        <dbReference type="EMBL" id="KAJ2982888.1"/>
    </source>
</evidence>
<protein>
    <submittedName>
        <fullName evidence="1">Uncharacterized protein</fullName>
    </submittedName>
</protein>
<evidence type="ECO:0000313" key="2">
    <source>
        <dbReference type="Proteomes" id="UP001143910"/>
    </source>
</evidence>
<dbReference type="Proteomes" id="UP001143910">
    <property type="component" value="Unassembled WGS sequence"/>
</dbReference>
<name>A0ACC1NUT9_9HYPO</name>
<comment type="caution">
    <text evidence="1">The sequence shown here is derived from an EMBL/GenBank/DDBJ whole genome shotgun (WGS) entry which is preliminary data.</text>
</comment>
<keyword evidence="2" id="KW-1185">Reference proteome</keyword>
<dbReference type="EMBL" id="JANJQO010000053">
    <property type="protein sequence ID" value="KAJ2982888.1"/>
    <property type="molecule type" value="Genomic_DNA"/>
</dbReference>
<gene>
    <name evidence="1" type="ORF">NQ176_g1096</name>
</gene>
<accession>A0ACC1NUT9</accession>
<sequence>MADIVLLTGATGMIGYRVLVKLLELGYQVRTAVRNQAGFDKIKTLESAARYADRLAAVIVPDITVFGAYDDAVKGVKFIIHVASPLAANVPDNADFEVQLINPAVKGTIGMLESAQRSTGIQRIVITGSVSSTIGICDIGSSQVFDESRRSAESEGPFASSIAAYVAAKSRAFNAAHEWMEKHRPSFDVIHIQPTFVLGRDETVTDAEHITKGTNLLVMAPLLGYALDPYPGATVHLDDVASMHVLSLNPLIPGNQDFLASSEQPEGIEWARIFDIIETAYPKECVEGVFKIPTERPLTGAMRISSAKAEKVFGIKFKSFEDQVLSVAAYYLELLGKR</sequence>
<proteinExistence type="predicted"/>
<reference evidence="1" key="1">
    <citation type="submission" date="2022-08" db="EMBL/GenBank/DDBJ databases">
        <title>Genome Sequence of Lecanicillium fungicola.</title>
        <authorList>
            <person name="Buettner E."/>
        </authorList>
    </citation>
    <scope>NUCLEOTIDE SEQUENCE</scope>
    <source>
        <strain evidence="1">Babe33</strain>
    </source>
</reference>